<evidence type="ECO:0000313" key="2">
    <source>
        <dbReference type="EMBL" id="GBP08406.1"/>
    </source>
</evidence>
<gene>
    <name evidence="2" type="ORF">EVAR_77909_1</name>
</gene>
<dbReference type="Proteomes" id="UP000299102">
    <property type="component" value="Unassembled WGS sequence"/>
</dbReference>
<protein>
    <submittedName>
        <fullName evidence="2">Uncharacterized protein</fullName>
    </submittedName>
</protein>
<proteinExistence type="predicted"/>
<evidence type="ECO:0000313" key="3">
    <source>
        <dbReference type="Proteomes" id="UP000299102"/>
    </source>
</evidence>
<sequence length="199" mass="22888">PNRGGAAQNHVDTETRTPGGRHGTRMATTVIEGARQKPNTKFYWTDSKTVLTWLRTALARATKPFVAHRIAAIEENSTLERMAMGTYKRTARGRRDPKHTSKFRSMVQWARIPSTNQTTGRQKNYHFKGNRRRKILHLTVKKPDSISWNAYRISTNFQNGANLQHSMRLTVIRLCRKKEKRSTIKGPRENLKRIPAGKI</sequence>
<dbReference type="EMBL" id="BGZK01011833">
    <property type="protein sequence ID" value="GBP08406.1"/>
    <property type="molecule type" value="Genomic_DNA"/>
</dbReference>
<accession>A0A4C1T2H3</accession>
<reference evidence="2 3" key="1">
    <citation type="journal article" date="2019" name="Commun. Biol.">
        <title>The bagworm genome reveals a unique fibroin gene that provides high tensile strength.</title>
        <authorList>
            <person name="Kono N."/>
            <person name="Nakamura H."/>
            <person name="Ohtoshi R."/>
            <person name="Tomita M."/>
            <person name="Numata K."/>
            <person name="Arakawa K."/>
        </authorList>
    </citation>
    <scope>NUCLEOTIDE SEQUENCE [LARGE SCALE GENOMIC DNA]</scope>
</reference>
<comment type="caution">
    <text evidence="2">The sequence shown here is derived from an EMBL/GenBank/DDBJ whole genome shotgun (WGS) entry which is preliminary data.</text>
</comment>
<name>A0A4C1T2H3_EUMVA</name>
<organism evidence="2 3">
    <name type="scientific">Eumeta variegata</name>
    <name type="common">Bagworm moth</name>
    <name type="synonym">Eumeta japonica</name>
    <dbReference type="NCBI Taxonomy" id="151549"/>
    <lineage>
        <taxon>Eukaryota</taxon>
        <taxon>Metazoa</taxon>
        <taxon>Ecdysozoa</taxon>
        <taxon>Arthropoda</taxon>
        <taxon>Hexapoda</taxon>
        <taxon>Insecta</taxon>
        <taxon>Pterygota</taxon>
        <taxon>Neoptera</taxon>
        <taxon>Endopterygota</taxon>
        <taxon>Lepidoptera</taxon>
        <taxon>Glossata</taxon>
        <taxon>Ditrysia</taxon>
        <taxon>Tineoidea</taxon>
        <taxon>Psychidae</taxon>
        <taxon>Oiketicinae</taxon>
        <taxon>Eumeta</taxon>
    </lineage>
</organism>
<keyword evidence="3" id="KW-1185">Reference proteome</keyword>
<evidence type="ECO:0000256" key="1">
    <source>
        <dbReference type="SAM" id="MobiDB-lite"/>
    </source>
</evidence>
<feature type="region of interest" description="Disordered" evidence="1">
    <location>
        <begin position="1"/>
        <end position="24"/>
    </location>
</feature>
<dbReference type="OrthoDB" id="5983986at2759"/>
<feature type="non-terminal residue" evidence="2">
    <location>
        <position position="1"/>
    </location>
</feature>
<dbReference type="AlphaFoldDB" id="A0A4C1T2H3"/>